<dbReference type="FunFam" id="1.20.1640.10:FF:000004">
    <property type="entry name" value="Protein translocase subunit SecD"/>
    <property type="match status" value="1"/>
</dbReference>
<reference evidence="13 14" key="1">
    <citation type="submission" date="2016-11" db="EMBL/GenBank/DDBJ databases">
        <authorList>
            <person name="Jaros S."/>
            <person name="Januszkiewicz K."/>
            <person name="Wedrychowicz H."/>
        </authorList>
    </citation>
    <scope>NUCLEOTIDE SEQUENCE [LARGE SCALE GENOMIC DNA]</scope>
    <source>
        <strain evidence="13 14">DSM 19022</strain>
    </source>
</reference>
<dbReference type="GO" id="GO:0005886">
    <property type="term" value="C:plasma membrane"/>
    <property type="evidence" value="ECO:0007669"/>
    <property type="project" value="UniProtKB-SubCell"/>
</dbReference>
<feature type="transmembrane region" description="Helical" evidence="9">
    <location>
        <begin position="375"/>
        <end position="394"/>
    </location>
</feature>
<dbReference type="RefSeq" id="WP_073026885.1">
    <property type="nucleotide sequence ID" value="NZ_FQZS01000022.1"/>
</dbReference>
<organism evidence="13 14">
    <name type="scientific">Lutispora thermophila DSM 19022</name>
    <dbReference type="NCBI Taxonomy" id="1122184"/>
    <lineage>
        <taxon>Bacteria</taxon>
        <taxon>Bacillati</taxon>
        <taxon>Bacillota</taxon>
        <taxon>Clostridia</taxon>
        <taxon>Lutisporales</taxon>
        <taxon>Lutisporaceae</taxon>
        <taxon>Lutispora</taxon>
    </lineage>
</organism>
<dbReference type="SUPFAM" id="SSF82866">
    <property type="entry name" value="Multidrug efflux transporter AcrB transmembrane domain"/>
    <property type="match status" value="1"/>
</dbReference>
<evidence type="ECO:0000256" key="3">
    <source>
        <dbReference type="ARBA" id="ARBA00022475"/>
    </source>
</evidence>
<dbReference type="Pfam" id="PF22599">
    <property type="entry name" value="SecDF_P1_head"/>
    <property type="match status" value="1"/>
</dbReference>
<dbReference type="PANTHER" id="PTHR30081:SF1">
    <property type="entry name" value="PROTEIN TRANSLOCASE SUBUNIT SECD"/>
    <property type="match status" value="1"/>
</dbReference>
<dbReference type="OrthoDB" id="9805019at2"/>
<keyword evidence="3 9" id="KW-1003">Cell membrane</keyword>
<evidence type="ECO:0000313" key="14">
    <source>
        <dbReference type="Proteomes" id="UP000184442"/>
    </source>
</evidence>
<comment type="function">
    <text evidence="9">Part of the Sec protein translocase complex. Interacts with the SecYEG preprotein conducting channel. SecDF uses the proton motive force (PMF) to complete protein translocation after the ATP-dependent function of SecA.</text>
</comment>
<proteinExistence type="inferred from homology"/>
<dbReference type="Gene3D" id="3.30.70.3400">
    <property type="match status" value="1"/>
</dbReference>
<dbReference type="InterPro" id="IPR022813">
    <property type="entry name" value="SecD/SecF_arch_bac"/>
</dbReference>
<feature type="transmembrane region" description="Helical" evidence="9">
    <location>
        <begin position="276"/>
        <end position="296"/>
    </location>
</feature>
<dbReference type="AlphaFoldDB" id="A0A1M6HPF1"/>
<evidence type="ECO:0000256" key="4">
    <source>
        <dbReference type="ARBA" id="ARBA00022692"/>
    </source>
</evidence>
<dbReference type="PANTHER" id="PTHR30081">
    <property type="entry name" value="PROTEIN-EXPORT MEMBRANE PROTEIN SEC"/>
    <property type="match status" value="1"/>
</dbReference>
<evidence type="ECO:0000256" key="2">
    <source>
        <dbReference type="ARBA" id="ARBA00022448"/>
    </source>
</evidence>
<dbReference type="EMBL" id="FQZS01000022">
    <property type="protein sequence ID" value="SHJ24016.1"/>
    <property type="molecule type" value="Genomic_DNA"/>
</dbReference>
<accession>A0A1M6HPF1</accession>
<evidence type="ECO:0000256" key="1">
    <source>
        <dbReference type="ARBA" id="ARBA00004651"/>
    </source>
</evidence>
<evidence type="ECO:0000259" key="10">
    <source>
        <dbReference type="Pfam" id="PF02355"/>
    </source>
</evidence>
<evidence type="ECO:0000256" key="8">
    <source>
        <dbReference type="ARBA" id="ARBA00023136"/>
    </source>
</evidence>
<dbReference type="Gene3D" id="1.20.1640.10">
    <property type="entry name" value="Multidrug efflux transporter AcrB transmembrane domain"/>
    <property type="match status" value="1"/>
</dbReference>
<feature type="transmembrane region" description="Helical" evidence="9">
    <location>
        <begin position="302"/>
        <end position="326"/>
    </location>
</feature>
<evidence type="ECO:0000256" key="7">
    <source>
        <dbReference type="ARBA" id="ARBA00023010"/>
    </source>
</evidence>
<gene>
    <name evidence="9" type="primary">secD</name>
    <name evidence="13" type="ORF">SAMN02745176_02878</name>
</gene>
<dbReference type="InterPro" id="IPR054384">
    <property type="entry name" value="SecDF_P1_head"/>
</dbReference>
<dbReference type="STRING" id="1122184.SAMN02745176_02878"/>
<feature type="domain" description="Protein translocase subunit SecDF P1" evidence="11">
    <location>
        <begin position="70"/>
        <end position="127"/>
    </location>
</feature>
<dbReference type="InterPro" id="IPR048631">
    <property type="entry name" value="SecD_1st"/>
</dbReference>
<keyword evidence="5 9" id="KW-0653">Protein transport</keyword>
<dbReference type="GO" id="GO:0043952">
    <property type="term" value="P:protein transport by the Sec complex"/>
    <property type="evidence" value="ECO:0007669"/>
    <property type="project" value="UniProtKB-UniRule"/>
</dbReference>
<dbReference type="GO" id="GO:0015450">
    <property type="term" value="F:protein-transporting ATPase activity"/>
    <property type="evidence" value="ECO:0007669"/>
    <property type="project" value="InterPro"/>
</dbReference>
<feature type="domain" description="SecDF P1 head subdomain" evidence="12">
    <location>
        <begin position="130"/>
        <end position="230"/>
    </location>
</feature>
<keyword evidence="7 9" id="KW-0811">Translocation</keyword>
<dbReference type="GO" id="GO:0006605">
    <property type="term" value="P:protein targeting"/>
    <property type="evidence" value="ECO:0007669"/>
    <property type="project" value="UniProtKB-UniRule"/>
</dbReference>
<dbReference type="Gene3D" id="3.30.1360.200">
    <property type="match status" value="1"/>
</dbReference>
<dbReference type="GO" id="GO:0065002">
    <property type="term" value="P:intracellular protein transmembrane transport"/>
    <property type="evidence" value="ECO:0007669"/>
    <property type="project" value="UniProtKB-UniRule"/>
</dbReference>
<evidence type="ECO:0000256" key="9">
    <source>
        <dbReference type="HAMAP-Rule" id="MF_01463"/>
    </source>
</evidence>
<dbReference type="InterPro" id="IPR005791">
    <property type="entry name" value="SecD"/>
</dbReference>
<dbReference type="InterPro" id="IPR055344">
    <property type="entry name" value="SecD_SecF_C_bact"/>
</dbReference>
<sequence length="416" mass="44384">MNSKNIVKFMAIVIIIGILSYVAAYGLDIGKYEIVPVKELIKLGLDLRGGAEVVLEAQDNPDDPVTDEKIERAIATIRERIDSLGVTEPVITRQGDKKIRVSLPEIQDTQRALEIIGKTAQLKFVDEAGNTVLTGNDIKDAKAVYGSQSATGIQQPVVSLELTSEGAEKFAIATTNNVNKIIAIYLDESIISAPTVGEPITDGRAQISGSMTMEEAADLAMLIRAGALPVELETLQVTSIGPELGANSFEKSLTAGKIGILLVFIFMILYYRLPGLVADIALVLYICIVLFALAAIKATLTLPGIAGIILSVGMAVDANVIIFERIKEELKLGKSLRAAIDSGFRRAFLAIIDSNVTTLIAAIVLFYFGSGPIKGFAVTLSIGILASMFTAIIVTKQLMKLISGIKALSNTKLYGA</sequence>
<dbReference type="Proteomes" id="UP000184442">
    <property type="component" value="Unassembled WGS sequence"/>
</dbReference>
<comment type="subcellular location">
    <subcellularLocation>
        <location evidence="1 9">Cell membrane</location>
        <topology evidence="1 9">Multi-pass membrane protein</topology>
    </subcellularLocation>
</comment>
<dbReference type="NCBIfam" id="TIGR00916">
    <property type="entry name" value="2A0604s01"/>
    <property type="match status" value="1"/>
</dbReference>
<name>A0A1M6HPF1_9FIRM</name>
<comment type="similarity">
    <text evidence="9">Belongs to the SecD/SecF family. SecD subfamily.</text>
</comment>
<keyword evidence="4 9" id="KW-0812">Transmembrane</keyword>
<evidence type="ECO:0000256" key="6">
    <source>
        <dbReference type="ARBA" id="ARBA00022989"/>
    </source>
</evidence>
<evidence type="ECO:0000313" key="13">
    <source>
        <dbReference type="EMBL" id="SHJ24016.1"/>
    </source>
</evidence>
<feature type="transmembrane region" description="Helical" evidence="9">
    <location>
        <begin position="347"/>
        <end position="369"/>
    </location>
</feature>
<feature type="transmembrane region" description="Helical" evidence="9">
    <location>
        <begin position="253"/>
        <end position="271"/>
    </location>
</feature>
<protein>
    <recommendedName>
        <fullName evidence="9">Protein translocase subunit SecD</fullName>
    </recommendedName>
</protein>
<comment type="subunit">
    <text evidence="9">Forms a complex with SecF. Part of the essential Sec protein translocation apparatus which comprises SecA, SecYEG and auxiliary proteins SecDF. Other proteins may also be involved.</text>
</comment>
<feature type="domain" description="Protein export membrane protein SecD/SecF C-terminal" evidence="10">
    <location>
        <begin position="231"/>
        <end position="402"/>
    </location>
</feature>
<comment type="caution">
    <text evidence="9">Lacks conserved residue(s) required for the propagation of feature annotation.</text>
</comment>
<keyword evidence="6 9" id="KW-1133">Transmembrane helix</keyword>
<evidence type="ECO:0000256" key="5">
    <source>
        <dbReference type="ARBA" id="ARBA00022927"/>
    </source>
</evidence>
<keyword evidence="14" id="KW-1185">Reference proteome</keyword>
<dbReference type="InterPro" id="IPR048634">
    <property type="entry name" value="SecD_SecF_C"/>
</dbReference>
<dbReference type="Pfam" id="PF21760">
    <property type="entry name" value="SecD_1st"/>
    <property type="match status" value="1"/>
</dbReference>
<evidence type="ECO:0000259" key="12">
    <source>
        <dbReference type="Pfam" id="PF22599"/>
    </source>
</evidence>
<keyword evidence="8 9" id="KW-0472">Membrane</keyword>
<dbReference type="Pfam" id="PF02355">
    <property type="entry name" value="SecD_SecF_C"/>
    <property type="match status" value="1"/>
</dbReference>
<dbReference type="NCBIfam" id="TIGR01129">
    <property type="entry name" value="secD"/>
    <property type="match status" value="1"/>
</dbReference>
<dbReference type="HAMAP" id="MF_01463_B">
    <property type="entry name" value="SecD_B"/>
    <property type="match status" value="1"/>
</dbReference>
<keyword evidence="2 9" id="KW-0813">Transport</keyword>
<evidence type="ECO:0000259" key="11">
    <source>
        <dbReference type="Pfam" id="PF21760"/>
    </source>
</evidence>